<sequence length="122" mass="13789">MRGGGAERVMSVLCNKLAERGHDVWLATDISLPMAYQLDEKVKIYSRKINRTNNKLINAFKHAKNINKIVKDVKPDIIISFIWALNAIVILATLGMSIPLIASEHSTFKIKKLFINILFVII</sequence>
<proteinExistence type="predicted"/>
<keyword evidence="4" id="KW-1185">Reference proteome</keyword>
<gene>
    <name evidence="3" type="ORF">MKP09_12800</name>
</gene>
<dbReference type="RefSeq" id="WP_240830400.1">
    <property type="nucleotide sequence ID" value="NZ_JAKWBL010000002.1"/>
</dbReference>
<keyword evidence="1" id="KW-0812">Transmembrane</keyword>
<dbReference type="GO" id="GO:0016757">
    <property type="term" value="F:glycosyltransferase activity"/>
    <property type="evidence" value="ECO:0007669"/>
    <property type="project" value="UniProtKB-KW"/>
</dbReference>
<keyword evidence="1" id="KW-0472">Membrane</keyword>
<dbReference type="EC" id="2.4.-.-" evidence="3"/>
<dbReference type="EMBL" id="JAKWBL010000002">
    <property type="protein sequence ID" value="MCH5598724.1"/>
    <property type="molecule type" value="Genomic_DNA"/>
</dbReference>
<evidence type="ECO:0000313" key="3">
    <source>
        <dbReference type="EMBL" id="MCH5598724.1"/>
    </source>
</evidence>
<evidence type="ECO:0000256" key="1">
    <source>
        <dbReference type="SAM" id="Phobius"/>
    </source>
</evidence>
<feature type="transmembrane region" description="Helical" evidence="1">
    <location>
        <begin position="77"/>
        <end position="102"/>
    </location>
</feature>
<organism evidence="3 4">
    <name type="scientific">Niabella ginsengisoli</name>
    <dbReference type="NCBI Taxonomy" id="522298"/>
    <lineage>
        <taxon>Bacteria</taxon>
        <taxon>Pseudomonadati</taxon>
        <taxon>Bacteroidota</taxon>
        <taxon>Chitinophagia</taxon>
        <taxon>Chitinophagales</taxon>
        <taxon>Chitinophagaceae</taxon>
        <taxon>Niabella</taxon>
    </lineage>
</organism>
<reference evidence="3 4" key="1">
    <citation type="submission" date="2022-02" db="EMBL/GenBank/DDBJ databases">
        <authorList>
            <person name="Min J."/>
        </authorList>
    </citation>
    <scope>NUCLEOTIDE SEQUENCE [LARGE SCALE GENOMIC DNA]</scope>
    <source>
        <strain evidence="3 4">GR10-1</strain>
    </source>
</reference>
<dbReference type="Gene3D" id="3.40.50.2000">
    <property type="entry name" value="Glycogen Phosphorylase B"/>
    <property type="match status" value="1"/>
</dbReference>
<dbReference type="SUPFAM" id="SSF53756">
    <property type="entry name" value="UDP-Glycosyltransferase/glycogen phosphorylase"/>
    <property type="match status" value="1"/>
</dbReference>
<dbReference type="Proteomes" id="UP001202248">
    <property type="component" value="Unassembled WGS sequence"/>
</dbReference>
<keyword evidence="1" id="KW-1133">Transmembrane helix</keyword>
<comment type="caution">
    <text evidence="3">The sequence shown here is derived from an EMBL/GenBank/DDBJ whole genome shotgun (WGS) entry which is preliminary data.</text>
</comment>
<evidence type="ECO:0000313" key="4">
    <source>
        <dbReference type="Proteomes" id="UP001202248"/>
    </source>
</evidence>
<keyword evidence="3" id="KW-0328">Glycosyltransferase</keyword>
<keyword evidence="3" id="KW-0808">Transferase</keyword>
<protein>
    <submittedName>
        <fullName evidence="3">Glycosyltransferase</fullName>
        <ecNumber evidence="3">2.4.-.-</ecNumber>
    </submittedName>
</protein>
<dbReference type="Pfam" id="PF13439">
    <property type="entry name" value="Glyco_transf_4"/>
    <property type="match status" value="1"/>
</dbReference>
<evidence type="ECO:0000259" key="2">
    <source>
        <dbReference type="Pfam" id="PF13439"/>
    </source>
</evidence>
<name>A0ABS9SK36_9BACT</name>
<feature type="domain" description="Glycosyltransferase subfamily 4-like N-terminal" evidence="2">
    <location>
        <begin position="4"/>
        <end position="109"/>
    </location>
</feature>
<accession>A0ABS9SK36</accession>
<dbReference type="InterPro" id="IPR028098">
    <property type="entry name" value="Glyco_trans_4-like_N"/>
</dbReference>